<proteinExistence type="predicted"/>
<keyword evidence="2" id="KW-1185">Reference proteome</keyword>
<sequence>MKNREVHLSDCMDQRGHLSTIDYTKITSVFVCELSRSIYKLLTDRTSVSVMFQKLFQKWTSRFWVMRSNSAPLSSGSMAYFPELKKELAATPWREIKSDTMRGVC</sequence>
<accession>A0A3Q3EG78</accession>
<evidence type="ECO:0000313" key="1">
    <source>
        <dbReference type="Ensembl" id="ENSLBEP00000005066.1"/>
    </source>
</evidence>
<reference evidence="1" key="2">
    <citation type="submission" date="2025-09" db="UniProtKB">
        <authorList>
            <consortium name="Ensembl"/>
        </authorList>
    </citation>
    <scope>IDENTIFICATION</scope>
</reference>
<dbReference type="Proteomes" id="UP000261660">
    <property type="component" value="Unplaced"/>
</dbReference>
<protein>
    <submittedName>
        <fullName evidence="1">Uncharacterized protein</fullName>
    </submittedName>
</protein>
<reference evidence="1" key="1">
    <citation type="submission" date="2025-08" db="UniProtKB">
        <authorList>
            <consortium name="Ensembl"/>
        </authorList>
    </citation>
    <scope>IDENTIFICATION</scope>
</reference>
<dbReference type="AlphaFoldDB" id="A0A3Q3EG78"/>
<name>A0A3Q3EG78_9LABR</name>
<dbReference type="GeneTree" id="ENSGT00980000198994"/>
<organism evidence="1 2">
    <name type="scientific">Labrus bergylta</name>
    <name type="common">ballan wrasse</name>
    <dbReference type="NCBI Taxonomy" id="56723"/>
    <lineage>
        <taxon>Eukaryota</taxon>
        <taxon>Metazoa</taxon>
        <taxon>Chordata</taxon>
        <taxon>Craniata</taxon>
        <taxon>Vertebrata</taxon>
        <taxon>Euteleostomi</taxon>
        <taxon>Actinopterygii</taxon>
        <taxon>Neopterygii</taxon>
        <taxon>Teleostei</taxon>
        <taxon>Neoteleostei</taxon>
        <taxon>Acanthomorphata</taxon>
        <taxon>Eupercaria</taxon>
        <taxon>Labriformes</taxon>
        <taxon>Labridae</taxon>
        <taxon>Labrus</taxon>
    </lineage>
</organism>
<dbReference type="Ensembl" id="ENSLBET00000005336.1">
    <property type="protein sequence ID" value="ENSLBEP00000005066.1"/>
    <property type="gene ID" value="ENSLBEG00000003917.1"/>
</dbReference>
<evidence type="ECO:0000313" key="2">
    <source>
        <dbReference type="Proteomes" id="UP000261660"/>
    </source>
</evidence>
<dbReference type="InParanoid" id="A0A3Q3EG78"/>